<keyword evidence="7 13" id="KW-1133">Transmembrane helix</keyword>
<dbReference type="Proteomes" id="UP000887574">
    <property type="component" value="Unplaced"/>
</dbReference>
<feature type="region of interest" description="Disordered" evidence="12">
    <location>
        <begin position="236"/>
        <end position="289"/>
    </location>
</feature>
<keyword evidence="5 14" id="KW-0732">Signal</keyword>
<evidence type="ECO:0000256" key="14">
    <source>
        <dbReference type="SAM" id="SignalP"/>
    </source>
</evidence>
<feature type="compositionally biased region" description="Polar residues" evidence="12">
    <location>
        <begin position="236"/>
        <end position="254"/>
    </location>
</feature>
<evidence type="ECO:0000256" key="6">
    <source>
        <dbReference type="ARBA" id="ARBA00022824"/>
    </source>
</evidence>
<dbReference type="Pfam" id="PF03896">
    <property type="entry name" value="TRAP_alpha"/>
    <property type="match status" value="1"/>
</dbReference>
<evidence type="ECO:0000256" key="12">
    <source>
        <dbReference type="SAM" id="MobiDB-lite"/>
    </source>
</evidence>
<dbReference type="InterPro" id="IPR005595">
    <property type="entry name" value="TRAP_alpha"/>
</dbReference>
<name>A0A915CTN7_9BILA</name>
<keyword evidence="8 13" id="KW-0472">Membrane</keyword>
<evidence type="ECO:0000256" key="11">
    <source>
        <dbReference type="ARBA" id="ARBA00031071"/>
    </source>
</evidence>
<evidence type="ECO:0000256" key="1">
    <source>
        <dbReference type="ARBA" id="ARBA00004115"/>
    </source>
</evidence>
<evidence type="ECO:0000256" key="13">
    <source>
        <dbReference type="SAM" id="Phobius"/>
    </source>
</evidence>
<comment type="function">
    <text evidence="9">TRAP proteins are part of a complex whose function is to bind calcium to the ER membrane and thereby regulate the retention of ER resident proteins. May be involved in the recycling of the translocation apparatus after completion of the translocation process or may function as a membrane-bound chaperone facilitating folding of translocated proteins.</text>
</comment>
<evidence type="ECO:0000256" key="5">
    <source>
        <dbReference type="ARBA" id="ARBA00022729"/>
    </source>
</evidence>
<feature type="chain" id="PRO_5038068813" description="Translocon-associated protein subunit alpha" evidence="14">
    <location>
        <begin position="31"/>
        <end position="289"/>
    </location>
</feature>
<dbReference type="GO" id="GO:0005789">
    <property type="term" value="C:endoplasmic reticulum membrane"/>
    <property type="evidence" value="ECO:0007669"/>
    <property type="project" value="UniProtKB-SubCell"/>
</dbReference>
<evidence type="ECO:0000313" key="16">
    <source>
        <dbReference type="WBParaSite" id="jg1249"/>
    </source>
</evidence>
<feature type="compositionally biased region" description="Basic residues" evidence="12">
    <location>
        <begin position="280"/>
        <end position="289"/>
    </location>
</feature>
<dbReference type="PANTHER" id="PTHR12924:SF0">
    <property type="entry name" value="TRANSLOCON-ASSOCIATED PROTEIN SUBUNIT ALPHA"/>
    <property type="match status" value="1"/>
</dbReference>
<evidence type="ECO:0000256" key="8">
    <source>
        <dbReference type="ARBA" id="ARBA00023136"/>
    </source>
</evidence>
<dbReference type="AlphaFoldDB" id="A0A915CTN7"/>
<proteinExistence type="inferred from homology"/>
<organism evidence="15 16">
    <name type="scientific">Ditylenchus dipsaci</name>
    <dbReference type="NCBI Taxonomy" id="166011"/>
    <lineage>
        <taxon>Eukaryota</taxon>
        <taxon>Metazoa</taxon>
        <taxon>Ecdysozoa</taxon>
        <taxon>Nematoda</taxon>
        <taxon>Chromadorea</taxon>
        <taxon>Rhabditida</taxon>
        <taxon>Tylenchina</taxon>
        <taxon>Tylenchomorpha</taxon>
        <taxon>Sphaerularioidea</taxon>
        <taxon>Anguinidae</taxon>
        <taxon>Anguininae</taxon>
        <taxon>Ditylenchus</taxon>
    </lineage>
</organism>
<comment type="similarity">
    <text evidence="2">Belongs to the TRAP-alpha family.</text>
</comment>
<comment type="subunit">
    <text evidence="10">Heterotetramer of TRAP-alpha, TRAP-beta, TRAP-delta and TRAP-gamma. Interacts with palmitoylated calnexin (CALX), the interaction is required for efficient folding of glycosylated proteins.</text>
</comment>
<keyword evidence="15" id="KW-1185">Reference proteome</keyword>
<comment type="subcellular location">
    <subcellularLocation>
        <location evidence="1">Endoplasmic reticulum membrane</location>
        <topology evidence="1">Single-pass type I membrane protein</topology>
    </subcellularLocation>
</comment>
<keyword evidence="6" id="KW-0256">Endoplasmic reticulum</keyword>
<feature type="signal peptide" evidence="14">
    <location>
        <begin position="1"/>
        <end position="30"/>
    </location>
</feature>
<evidence type="ECO:0000256" key="3">
    <source>
        <dbReference type="ARBA" id="ARBA00020280"/>
    </source>
</evidence>
<keyword evidence="4 13" id="KW-0812">Transmembrane</keyword>
<protein>
    <recommendedName>
        <fullName evidence="3">Translocon-associated protein subunit alpha</fullName>
    </recommendedName>
    <alternativeName>
        <fullName evidence="11">Signal sequence receptor subunit alpha</fullName>
    </alternativeName>
</protein>
<reference evidence="16" key="1">
    <citation type="submission" date="2022-11" db="UniProtKB">
        <authorList>
            <consortium name="WormBaseParasite"/>
        </authorList>
    </citation>
    <scope>IDENTIFICATION</scope>
</reference>
<feature type="transmembrane region" description="Helical" evidence="13">
    <location>
        <begin position="208"/>
        <end position="225"/>
    </location>
</feature>
<dbReference type="PANTHER" id="PTHR12924">
    <property type="entry name" value="TRANSLOCON-ASSOCIATED PROTEIN, ALPHA SUBUNIT"/>
    <property type="match status" value="1"/>
</dbReference>
<evidence type="ECO:0000256" key="2">
    <source>
        <dbReference type="ARBA" id="ARBA00006776"/>
    </source>
</evidence>
<accession>A0A915CTN7</accession>
<evidence type="ECO:0000256" key="7">
    <source>
        <dbReference type="ARBA" id="ARBA00022989"/>
    </source>
</evidence>
<dbReference type="WBParaSite" id="jg1249">
    <property type="protein sequence ID" value="jg1249"/>
    <property type="gene ID" value="jg1249"/>
</dbReference>
<evidence type="ECO:0000256" key="10">
    <source>
        <dbReference type="ARBA" id="ARBA00025854"/>
    </source>
</evidence>
<sequence length="289" mass="32495">MLFGCATKKWVWVLLSALLILSLNSRLATADEDVADGEVTDEGDGEPAEDEMMQKQNIAKETTETTPDAENGASSDVQVNFLFTSKSPEPNTKELVASQLHKFLIGFSNRGEKDFVVKAIDTSFRYPMDFSYHIQNFSSVRYERVVQPKQEATFDYAFIPSDQFIGRPLGLVVNLHYMDADGAYYTHAVYNETINVVEDETAFSTETGFLYVVLAALGVLVLFLGQHYLSKLTRKPVNSSSSYQPTAQEVGTNKNEVDYEWIPRTNFMEKKSPKSGHQSPRSRRPVKTN</sequence>
<evidence type="ECO:0000256" key="9">
    <source>
        <dbReference type="ARBA" id="ARBA00025620"/>
    </source>
</evidence>
<evidence type="ECO:0000313" key="15">
    <source>
        <dbReference type="Proteomes" id="UP000887574"/>
    </source>
</evidence>
<evidence type="ECO:0000256" key="4">
    <source>
        <dbReference type="ARBA" id="ARBA00022692"/>
    </source>
</evidence>